<dbReference type="EC" id="2.3.1.48" evidence="3 9"/>
<feature type="coiled-coil region" evidence="13">
    <location>
        <begin position="391"/>
        <end position="418"/>
    </location>
</feature>
<dbReference type="InterPro" id="IPR016181">
    <property type="entry name" value="Acyl_CoA_acyltransferase"/>
</dbReference>
<proteinExistence type="evidence at transcript level"/>
<evidence type="ECO:0000313" key="16">
    <source>
        <dbReference type="EMBL" id="SVE93024.1"/>
    </source>
</evidence>
<feature type="region of interest" description="Interaction with histone H4 N-terminus" evidence="11">
    <location>
        <begin position="65"/>
        <end position="67"/>
    </location>
</feature>
<comment type="subcellular location">
    <subcellularLocation>
        <location evidence="1">Nucleus</location>
    </subcellularLocation>
</comment>
<evidence type="ECO:0000256" key="1">
    <source>
        <dbReference type="ARBA" id="ARBA00004123"/>
    </source>
</evidence>
<evidence type="ECO:0000259" key="14">
    <source>
        <dbReference type="Pfam" id="PF10394"/>
    </source>
</evidence>
<dbReference type="PIRSF" id="PIRSF038084">
    <property type="entry name" value="HAT-B_cat"/>
    <property type="match status" value="1"/>
</dbReference>
<evidence type="ECO:0000256" key="2">
    <source>
        <dbReference type="ARBA" id="ARBA00010543"/>
    </source>
</evidence>
<dbReference type="Gene3D" id="1.10.10.390">
    <property type="match status" value="1"/>
</dbReference>
<evidence type="ECO:0000256" key="8">
    <source>
        <dbReference type="ARBA" id="ARBA00048017"/>
    </source>
</evidence>
<reference evidence="16" key="1">
    <citation type="submission" date="2018-08" db="EMBL/GenBank/DDBJ databases">
        <authorList>
            <person name="Cornetti L."/>
        </authorList>
    </citation>
    <scope>NUCLEOTIDE SEQUENCE</scope>
    <source>
        <strain evidence="16">DE-FRO-2-1</strain>
    </source>
</reference>
<dbReference type="AlphaFoldDB" id="A0A4Y7NKA8"/>
<dbReference type="InterPro" id="IPR048776">
    <property type="entry name" value="HAT1_C"/>
</dbReference>
<feature type="active site" description="Proton donor/acceptor" evidence="10">
    <location>
        <position position="279"/>
    </location>
</feature>
<feature type="region of interest" description="Interaction with histone H4 N-terminus" evidence="11">
    <location>
        <begin position="228"/>
        <end position="230"/>
    </location>
</feature>
<evidence type="ECO:0000256" key="7">
    <source>
        <dbReference type="ARBA" id="ARBA00023315"/>
    </source>
</evidence>
<evidence type="ECO:0000256" key="3">
    <source>
        <dbReference type="ARBA" id="ARBA00013184"/>
    </source>
</evidence>
<name>A0A4Y7NKA8_9CRUS</name>
<evidence type="ECO:0000256" key="5">
    <source>
        <dbReference type="ARBA" id="ARBA00022679"/>
    </source>
</evidence>
<sequence>MAIFVLFSVVSKRSISVGSYKKSILQTYVIDSNEALDFKLVRQPSDVENDETTFKPEMSHQVFGENESIFGYQDLQVNLFYSAGRLTTYLSMKFKRQVDPKQSDGATADDVISAISPKLQPGYLTNLNDFVSALSKEDSFKPPGELLHTYKLKQGSSSERLFELYSCTIEEPGFRSYHERIQTFLLWYVDAASFIDVDDDRWRYFLVFEKYPHDGGHRYAFAGYATVYLYFAYPNKTRPRISQFLVLPPFQRVGLGAELLNVVYRSYLKDPNILDITVEDPSEDFVRLRDFVDSKNCQRLESFQREKLLQGFSVEMADEAQSKLKINKRQARRVYEILRFKATKLADPEEYRAFRLDVKRRLNIPYQKEASDYKKLQRALNPEELRSTLNISSREQRVENLEKQYQTLESDYRRTLERLAAST</sequence>
<feature type="domain" description="Histone acetyl transferase HAT1 N-terminal" evidence="14">
    <location>
        <begin position="28"/>
        <end position="190"/>
    </location>
</feature>
<protein>
    <recommendedName>
        <fullName evidence="4 9">Histone acetyltransferase type B catalytic subunit</fullName>
        <ecNumber evidence="3 9">2.3.1.48</ecNumber>
    </recommendedName>
</protein>
<evidence type="ECO:0000259" key="15">
    <source>
        <dbReference type="Pfam" id="PF21183"/>
    </source>
</evidence>
<dbReference type="InterPro" id="IPR013523">
    <property type="entry name" value="Hist_AcTrfase_HAT1_C"/>
</dbReference>
<dbReference type="InterPro" id="IPR019467">
    <property type="entry name" value="Hat1_N"/>
</dbReference>
<gene>
    <name evidence="16" type="primary">EOG090X06NC</name>
</gene>
<evidence type="ECO:0000256" key="11">
    <source>
        <dbReference type="PIRSR" id="PIRSR038084-2"/>
    </source>
</evidence>
<dbReference type="Gene3D" id="3.90.360.10">
    <property type="entry name" value="Histone acetyl transferase 1 (HAT1), N-terminal domain"/>
    <property type="match status" value="1"/>
</dbReference>
<feature type="site" description="Interaction with histone H4 N-terminus" evidence="12">
    <location>
        <position position="202"/>
    </location>
</feature>
<organism evidence="16">
    <name type="scientific">Moina brachiata</name>
    <dbReference type="NCBI Taxonomy" id="675436"/>
    <lineage>
        <taxon>Eukaryota</taxon>
        <taxon>Metazoa</taxon>
        <taxon>Ecdysozoa</taxon>
        <taxon>Arthropoda</taxon>
        <taxon>Crustacea</taxon>
        <taxon>Branchiopoda</taxon>
        <taxon>Diplostraca</taxon>
        <taxon>Cladocera</taxon>
        <taxon>Anomopoda</taxon>
        <taxon>Moinidae</taxon>
        <taxon>Moina</taxon>
    </lineage>
</organism>
<keyword evidence="5 9" id="KW-0808">Transferase</keyword>
<dbReference type="SUPFAM" id="SSF55729">
    <property type="entry name" value="Acyl-CoA N-acyltransferases (Nat)"/>
    <property type="match status" value="1"/>
</dbReference>
<dbReference type="FunFam" id="1.10.10.390:FF:000001">
    <property type="entry name" value="Histone acetyltransferase type B catalytic subunit"/>
    <property type="match status" value="1"/>
</dbReference>
<dbReference type="CDD" id="cd04301">
    <property type="entry name" value="NAT_SF"/>
    <property type="match status" value="1"/>
</dbReference>
<comment type="similarity">
    <text evidence="2 9">Belongs to the HAT1 family.</text>
</comment>
<keyword evidence="7 9" id="KW-0012">Acyltransferase</keyword>
<dbReference type="GO" id="GO:0031509">
    <property type="term" value="P:subtelomeric heterochromatin formation"/>
    <property type="evidence" value="ECO:0007669"/>
    <property type="project" value="InterPro"/>
</dbReference>
<comment type="catalytic activity">
    <reaction evidence="8 9">
        <text>L-lysyl-[protein] + acetyl-CoA = N(6)-acetyl-L-lysyl-[protein] + CoA + H(+)</text>
        <dbReference type="Rhea" id="RHEA:45948"/>
        <dbReference type="Rhea" id="RHEA-COMP:9752"/>
        <dbReference type="Rhea" id="RHEA-COMP:10731"/>
        <dbReference type="ChEBI" id="CHEBI:15378"/>
        <dbReference type="ChEBI" id="CHEBI:29969"/>
        <dbReference type="ChEBI" id="CHEBI:57287"/>
        <dbReference type="ChEBI" id="CHEBI:57288"/>
        <dbReference type="ChEBI" id="CHEBI:61930"/>
        <dbReference type="EC" id="2.3.1.48"/>
    </reaction>
</comment>
<dbReference type="EMBL" id="LR023405">
    <property type="protein sequence ID" value="SVE93024.1"/>
    <property type="molecule type" value="mRNA"/>
</dbReference>
<dbReference type="Pfam" id="PF10394">
    <property type="entry name" value="Hat1_N"/>
    <property type="match status" value="1"/>
</dbReference>
<dbReference type="InterPro" id="IPR037113">
    <property type="entry name" value="Hat1_N_sf"/>
</dbReference>
<evidence type="ECO:0000256" key="10">
    <source>
        <dbReference type="PIRSR" id="PIRSR038084-1"/>
    </source>
</evidence>
<dbReference type="PANTHER" id="PTHR12046">
    <property type="entry name" value="HISTONE ACETYLTRANSFERASE TYPE B CATALYTIC SUBUNIT"/>
    <property type="match status" value="1"/>
</dbReference>
<accession>A0A4Y7NKA8</accession>
<dbReference type="GO" id="GO:0042393">
    <property type="term" value="F:histone binding"/>
    <property type="evidence" value="ECO:0007669"/>
    <property type="project" value="InterPro"/>
</dbReference>
<dbReference type="InterPro" id="IPR017380">
    <property type="entry name" value="Hist_AcTrfase_B-typ_cat-su"/>
</dbReference>
<evidence type="ECO:0000256" key="12">
    <source>
        <dbReference type="PIRSR" id="PIRSR038084-3"/>
    </source>
</evidence>
<keyword evidence="6" id="KW-0539">Nucleus</keyword>
<feature type="domain" description="Histone acetyltransferase type B catalytic subunit C-terminal" evidence="15">
    <location>
        <begin position="289"/>
        <end position="340"/>
    </location>
</feature>
<dbReference type="GO" id="GO:0005634">
    <property type="term" value="C:nucleus"/>
    <property type="evidence" value="ECO:0007669"/>
    <property type="project" value="UniProtKB-SubCell"/>
</dbReference>
<dbReference type="GO" id="GO:0004402">
    <property type="term" value="F:histone acetyltransferase activity"/>
    <property type="evidence" value="ECO:0007669"/>
    <property type="project" value="UniProtKB-UniRule"/>
</dbReference>
<dbReference type="Gene3D" id="3.40.630.30">
    <property type="match status" value="1"/>
</dbReference>
<evidence type="ECO:0000256" key="9">
    <source>
        <dbReference type="PIRNR" id="PIRNR038084"/>
    </source>
</evidence>
<evidence type="ECO:0000256" key="13">
    <source>
        <dbReference type="SAM" id="Coils"/>
    </source>
</evidence>
<dbReference type="Pfam" id="PF21183">
    <property type="entry name" value="HAT1_C"/>
    <property type="match status" value="1"/>
</dbReference>
<evidence type="ECO:0000256" key="6">
    <source>
        <dbReference type="ARBA" id="ARBA00023242"/>
    </source>
</evidence>
<dbReference type="GO" id="GO:0000781">
    <property type="term" value="C:chromosome, telomeric region"/>
    <property type="evidence" value="ECO:0007669"/>
    <property type="project" value="GOC"/>
</dbReference>
<keyword evidence="13" id="KW-0175">Coiled coil</keyword>
<evidence type="ECO:0000256" key="4">
    <source>
        <dbReference type="ARBA" id="ARBA00021268"/>
    </source>
</evidence>